<feature type="transmembrane region" description="Helical" evidence="2">
    <location>
        <begin position="108"/>
        <end position="127"/>
    </location>
</feature>
<comment type="caution">
    <text evidence="4">The sequence shown here is derived from an EMBL/GenBank/DDBJ whole genome shotgun (WGS) entry which is preliminary data.</text>
</comment>
<evidence type="ECO:0000313" key="5">
    <source>
        <dbReference type="Proteomes" id="UP000288859"/>
    </source>
</evidence>
<dbReference type="InterPro" id="IPR007065">
    <property type="entry name" value="HPP"/>
</dbReference>
<feature type="region of interest" description="Disordered" evidence="1">
    <location>
        <begin position="1"/>
        <end position="26"/>
    </location>
</feature>
<keyword evidence="2" id="KW-0812">Transmembrane</keyword>
<gene>
    <name evidence="4" type="ORF">B0A52_09215</name>
</gene>
<dbReference type="PANTHER" id="PTHR33741">
    <property type="entry name" value="TRANSMEMBRANE PROTEIN DDB_G0269096-RELATED"/>
    <property type="match status" value="1"/>
</dbReference>
<feature type="transmembrane region" description="Helical" evidence="2">
    <location>
        <begin position="208"/>
        <end position="230"/>
    </location>
</feature>
<feature type="region of interest" description="Disordered" evidence="1">
    <location>
        <begin position="258"/>
        <end position="372"/>
    </location>
</feature>
<feature type="compositionally biased region" description="Low complexity" evidence="1">
    <location>
        <begin position="350"/>
        <end position="361"/>
    </location>
</feature>
<dbReference type="VEuPathDB" id="FungiDB:PV10_03112"/>
<dbReference type="EMBL" id="NAJM01000053">
    <property type="protein sequence ID" value="RVX67001.1"/>
    <property type="molecule type" value="Genomic_DNA"/>
</dbReference>
<evidence type="ECO:0000259" key="3">
    <source>
        <dbReference type="Pfam" id="PF04982"/>
    </source>
</evidence>
<evidence type="ECO:0000313" key="4">
    <source>
        <dbReference type="EMBL" id="RVX67001.1"/>
    </source>
</evidence>
<dbReference type="InterPro" id="IPR058581">
    <property type="entry name" value="TM_HPP"/>
</dbReference>
<feature type="compositionally biased region" description="Polar residues" evidence="1">
    <location>
        <begin position="1"/>
        <end position="10"/>
    </location>
</feature>
<protein>
    <recommendedName>
        <fullName evidence="3">HPP transmembrane region domain-containing protein</fullName>
    </recommendedName>
</protein>
<proteinExistence type="predicted"/>
<organism evidence="4 5">
    <name type="scientific">Exophiala mesophila</name>
    <name type="common">Black yeast-like fungus</name>
    <dbReference type="NCBI Taxonomy" id="212818"/>
    <lineage>
        <taxon>Eukaryota</taxon>
        <taxon>Fungi</taxon>
        <taxon>Dikarya</taxon>
        <taxon>Ascomycota</taxon>
        <taxon>Pezizomycotina</taxon>
        <taxon>Eurotiomycetes</taxon>
        <taxon>Chaetothyriomycetidae</taxon>
        <taxon>Chaetothyriales</taxon>
        <taxon>Herpotrichiellaceae</taxon>
        <taxon>Exophiala</taxon>
    </lineage>
</organism>
<dbReference type="Proteomes" id="UP000288859">
    <property type="component" value="Unassembled WGS sequence"/>
</dbReference>
<dbReference type="AlphaFoldDB" id="A0A438MVU1"/>
<name>A0A438MVU1_EXOME</name>
<sequence>MTQTASSNPQPKRKASASPHRTSRNHSTPFDIDVYLNPYIPRSPLHLLPRHISYFLGYRAPRKDHPFPPPPKRFHDTVLYTSIFIGTFCGLAIIEHVFLALPPLSGHTAPIIIASFGAAAILEYNTIESPLAQPRNLLLGHFLSALVAVCVAKLFGHLPQDRYDDLRWLAGAISVGLASMLMSATKTIHPPAGATALMASTTVEIQVLGWWLIPLVLLASVLMLSSALLLNNLAGRRYPIYWWTPMDLKALREKRRRAKAEPHQVDLEKDDWDGSSPTATTTTNAATPSAAPPTTDSDSKVDTSSDEDTIEAGSDTGDLAKLNTQETRVTRTISYSSASRVPHLQLNPRSGSSAGHGPSSSQRLKAHRASATDPDINEDSVIIISRERIVIPDWLELNNWEDEILRILMERLHDS</sequence>
<feature type="transmembrane region" description="Helical" evidence="2">
    <location>
        <begin position="139"/>
        <end position="156"/>
    </location>
</feature>
<dbReference type="OrthoDB" id="2016548at2759"/>
<feature type="transmembrane region" description="Helical" evidence="2">
    <location>
        <begin position="168"/>
        <end position="188"/>
    </location>
</feature>
<keyword evidence="2" id="KW-0472">Membrane</keyword>
<feature type="compositionally biased region" description="Low complexity" evidence="1">
    <location>
        <begin position="275"/>
        <end position="296"/>
    </location>
</feature>
<feature type="domain" description="HPP transmembrane region" evidence="3">
    <location>
        <begin position="82"/>
        <end position="239"/>
    </location>
</feature>
<reference evidence="4 5" key="1">
    <citation type="submission" date="2017-03" db="EMBL/GenBank/DDBJ databases">
        <title>Genomes of endolithic fungi from Antarctica.</title>
        <authorList>
            <person name="Coleine C."/>
            <person name="Masonjones S."/>
            <person name="Stajich J.E."/>
        </authorList>
    </citation>
    <scope>NUCLEOTIDE SEQUENCE [LARGE SCALE GENOMIC DNA]</scope>
    <source>
        <strain evidence="4 5">CCFEE 6314</strain>
    </source>
</reference>
<accession>A0A438MVU1</accession>
<dbReference type="Pfam" id="PF04982">
    <property type="entry name" value="TM_HPP"/>
    <property type="match status" value="1"/>
</dbReference>
<evidence type="ECO:0000256" key="2">
    <source>
        <dbReference type="SAM" id="Phobius"/>
    </source>
</evidence>
<evidence type="ECO:0000256" key="1">
    <source>
        <dbReference type="SAM" id="MobiDB-lite"/>
    </source>
</evidence>
<keyword evidence="2" id="KW-1133">Transmembrane helix</keyword>
<dbReference type="PANTHER" id="PTHR33741:SF5">
    <property type="entry name" value="TRANSMEMBRANE PROTEIN DDB_G0269096-RELATED"/>
    <property type="match status" value="1"/>
</dbReference>
<feature type="transmembrane region" description="Helical" evidence="2">
    <location>
        <begin position="78"/>
        <end position="101"/>
    </location>
</feature>
<feature type="compositionally biased region" description="Polar residues" evidence="1">
    <location>
        <begin position="322"/>
        <end position="339"/>
    </location>
</feature>